<evidence type="ECO:0000313" key="5">
    <source>
        <dbReference type="EMBL" id="AWW16506.1"/>
    </source>
</evidence>
<evidence type="ECO:0000259" key="4">
    <source>
        <dbReference type="Pfam" id="PF11566"/>
    </source>
</evidence>
<dbReference type="GO" id="GO:0070628">
    <property type="term" value="F:proteasome binding"/>
    <property type="evidence" value="ECO:0007669"/>
    <property type="project" value="InterPro"/>
</dbReference>
<dbReference type="GO" id="GO:0004866">
    <property type="term" value="F:endopeptidase inhibitor activity"/>
    <property type="evidence" value="ECO:0007669"/>
    <property type="project" value="InterPro"/>
</dbReference>
<dbReference type="EMBL" id="MF680596">
    <property type="protein sequence ID" value="AWW16506.1"/>
    <property type="molecule type" value="mRNA"/>
</dbReference>
<comment type="similarity">
    <text evidence="1">Belongs to the proteasome inhibitor PI31 family.</text>
</comment>
<dbReference type="Gene3D" id="3.40.1000.30">
    <property type="match status" value="1"/>
</dbReference>
<dbReference type="Pfam" id="PF11566">
    <property type="entry name" value="PI31_Prot_N"/>
    <property type="match status" value="1"/>
</dbReference>
<dbReference type="InterPro" id="IPR045128">
    <property type="entry name" value="PI31-like"/>
</dbReference>
<sequence length="343" mass="36714">MATNNTVMAVIRASRPTFRNPHDKVAFAVHASCVASGFVLLATGPSAFSDDPFSPAFADEVGIDHWNDFEDNYGFIYSTPEGNSKKVLIKCLVMNGKLLVDALWEGASAPHHLELNVQDYAENGGANYDSQYKNFGKLVEEINKEILSKGSLAVKSSTQSSSSEKGGIRDNADRRGAESDDSYQPSGSVPPGYVVPPIPAFGGSDIFPAPGAGVYPTRDIGGYDGMLVGPSDRRFFPGISGDPRLPGGFQGIPPGARFDPFGPPDVPGFEPGRFIRTQLDPEAAGTTLIWSTLEVVQISYRLASLFLQCGDGNHKKAGSVVNRIALHLLTPPILSCNHVIIQF</sequence>
<name>A0A2Z4HNA1_IPOPC</name>
<reference evidence="5" key="1">
    <citation type="submission" date="2017-07" db="EMBL/GenBank/DDBJ databases">
        <authorList>
            <person name="Sun Z.S."/>
            <person name="Albrecht U."/>
            <person name="Echele G."/>
            <person name="Lee C.C."/>
        </authorList>
    </citation>
    <scope>NUCLEOTIDE SEQUENCE</scope>
</reference>
<proteinExistence type="evidence at transcript level"/>
<keyword evidence="2 5" id="KW-0647">Proteasome</keyword>
<organism evidence="5">
    <name type="scientific">Ipomoea pes-caprae</name>
    <name type="common">Railroad vine</name>
    <name type="synonym">Convolvulus pes-caprae</name>
    <dbReference type="NCBI Taxonomy" id="89656"/>
    <lineage>
        <taxon>Eukaryota</taxon>
        <taxon>Viridiplantae</taxon>
        <taxon>Streptophyta</taxon>
        <taxon>Embryophyta</taxon>
        <taxon>Tracheophyta</taxon>
        <taxon>Spermatophyta</taxon>
        <taxon>Magnoliopsida</taxon>
        <taxon>eudicotyledons</taxon>
        <taxon>Gunneridae</taxon>
        <taxon>Pentapetalae</taxon>
        <taxon>asterids</taxon>
        <taxon>lamiids</taxon>
        <taxon>Solanales</taxon>
        <taxon>Convolvulaceae</taxon>
        <taxon>Ipomoeeae</taxon>
        <taxon>Ipomoea</taxon>
    </lineage>
</organism>
<feature type="domain" description="PI31 proteasome regulator N-terminal" evidence="4">
    <location>
        <begin position="15"/>
        <end position="149"/>
    </location>
</feature>
<evidence type="ECO:0000256" key="2">
    <source>
        <dbReference type="ARBA" id="ARBA00022942"/>
    </source>
</evidence>
<dbReference type="AlphaFoldDB" id="A0A2Z4HNA1"/>
<protein>
    <submittedName>
        <fullName evidence="5">Putative proteasome inhibitor</fullName>
    </submittedName>
</protein>
<dbReference type="GO" id="GO:0000502">
    <property type="term" value="C:proteasome complex"/>
    <property type="evidence" value="ECO:0007669"/>
    <property type="project" value="UniProtKB-KW"/>
</dbReference>
<feature type="compositionally biased region" description="Basic and acidic residues" evidence="3">
    <location>
        <begin position="166"/>
        <end position="178"/>
    </location>
</feature>
<accession>A0A2Z4HNA1</accession>
<dbReference type="InterPro" id="IPR021625">
    <property type="entry name" value="PI31_Prot_N"/>
</dbReference>
<evidence type="ECO:0000256" key="1">
    <source>
        <dbReference type="ARBA" id="ARBA00006405"/>
    </source>
</evidence>
<feature type="region of interest" description="Disordered" evidence="3">
    <location>
        <begin position="153"/>
        <end position="195"/>
    </location>
</feature>
<evidence type="ECO:0000256" key="3">
    <source>
        <dbReference type="SAM" id="MobiDB-lite"/>
    </source>
</evidence>
<dbReference type="PANTHER" id="PTHR13266">
    <property type="entry name" value="PROTEASOME INHIBITOR"/>
    <property type="match status" value="1"/>
</dbReference>
<dbReference type="PANTHER" id="PTHR13266:SF1">
    <property type="entry name" value="PROTEASOME INHIBITOR PI31 SUBUNIT"/>
    <property type="match status" value="1"/>
</dbReference>
<dbReference type="GO" id="GO:0043161">
    <property type="term" value="P:proteasome-mediated ubiquitin-dependent protein catabolic process"/>
    <property type="evidence" value="ECO:0007669"/>
    <property type="project" value="InterPro"/>
</dbReference>